<evidence type="ECO:0000256" key="1">
    <source>
        <dbReference type="SAM" id="MobiDB-lite"/>
    </source>
</evidence>
<keyword evidence="3" id="KW-1185">Reference proteome</keyword>
<evidence type="ECO:0000313" key="2">
    <source>
        <dbReference type="EMBL" id="AHW64822.1"/>
    </source>
</evidence>
<proteinExistence type="predicted"/>
<feature type="region of interest" description="Disordered" evidence="1">
    <location>
        <begin position="31"/>
        <end position="50"/>
    </location>
</feature>
<name>X5DW56_9CORY</name>
<dbReference type="HOGENOM" id="CLU_3116855_0_0_11"/>
<gene>
    <name evidence="2" type="ORF">CGLY_11900</name>
</gene>
<dbReference type="KEGG" id="cgy:CGLY_11900"/>
<dbReference type="eggNOG" id="COG2826">
    <property type="taxonomic scope" value="Bacteria"/>
</dbReference>
<protein>
    <submittedName>
        <fullName evidence="2">Uncharacterized protein</fullName>
    </submittedName>
</protein>
<reference evidence="2 3" key="1">
    <citation type="journal article" date="2015" name="Int. J. Syst. Evol. Microbiol.">
        <title>Revisiting Corynebacterium glyciniphilum (ex Kubota et al., 1972) sp. nov., nom. rev., isolated from putrefied banana.</title>
        <authorList>
            <person name="Al-Dilaimi A."/>
            <person name="Bednarz H."/>
            <person name="Lomker A."/>
            <person name="Niehaus K."/>
            <person name="Kalinowski J."/>
            <person name="Ruckert C."/>
        </authorList>
    </citation>
    <scope>NUCLEOTIDE SEQUENCE [LARGE SCALE GENOMIC DNA]</scope>
    <source>
        <strain evidence="2">AJ 3170</strain>
    </source>
</reference>
<accession>X5DW56</accession>
<evidence type="ECO:0000313" key="3">
    <source>
        <dbReference type="Proteomes" id="UP000023703"/>
    </source>
</evidence>
<feature type="compositionally biased region" description="Basic and acidic residues" evidence="1">
    <location>
        <begin position="32"/>
        <end position="50"/>
    </location>
</feature>
<sequence length="50" mass="5475">MVTNQRLRQYIHDKLSGVILTADGEVAGPDGRVWDGKNKPHCGDREGVNA</sequence>
<dbReference type="Proteomes" id="UP000023703">
    <property type="component" value="Chromosome"/>
</dbReference>
<dbReference type="EMBL" id="CP006842">
    <property type="protein sequence ID" value="AHW64822.1"/>
    <property type="molecule type" value="Genomic_DNA"/>
</dbReference>
<dbReference type="AlphaFoldDB" id="X5DW56"/>
<organism evidence="2 3">
    <name type="scientific">Corynebacterium glyciniphilum AJ 3170</name>
    <dbReference type="NCBI Taxonomy" id="1404245"/>
    <lineage>
        <taxon>Bacteria</taxon>
        <taxon>Bacillati</taxon>
        <taxon>Actinomycetota</taxon>
        <taxon>Actinomycetes</taxon>
        <taxon>Mycobacteriales</taxon>
        <taxon>Corynebacteriaceae</taxon>
        <taxon>Corynebacterium</taxon>
    </lineage>
</organism>